<keyword evidence="2" id="KW-1185">Reference proteome</keyword>
<proteinExistence type="predicted"/>
<dbReference type="Proteomes" id="UP000724149">
    <property type="component" value="Unassembled WGS sequence"/>
</dbReference>
<evidence type="ECO:0000313" key="1">
    <source>
        <dbReference type="EMBL" id="MBM6923764.1"/>
    </source>
</evidence>
<accession>A0ABS2GPZ0</accession>
<dbReference type="RefSeq" id="WP_204721329.1">
    <property type="nucleotide sequence ID" value="NZ_JACSNR010000008.1"/>
</dbReference>
<gene>
    <name evidence="1" type="ORF">H9X81_08700</name>
</gene>
<dbReference type="EMBL" id="JACSNR010000008">
    <property type="protein sequence ID" value="MBM6923764.1"/>
    <property type="molecule type" value="Genomic_DNA"/>
</dbReference>
<reference evidence="1 2" key="1">
    <citation type="journal article" date="2021" name="Sci. Rep.">
        <title>The distribution of antibiotic resistance genes in chicken gut microbiota commensals.</title>
        <authorList>
            <person name="Juricova H."/>
            <person name="Matiasovicova J."/>
            <person name="Kubasova T."/>
            <person name="Cejkova D."/>
            <person name="Rychlik I."/>
        </authorList>
    </citation>
    <scope>NUCLEOTIDE SEQUENCE [LARGE SCALE GENOMIC DNA]</scope>
    <source>
        <strain evidence="1 2">An564</strain>
    </source>
</reference>
<name>A0ABS2GPZ0_9FIRM</name>
<sequence>MKVAEAYQNGSDTDVQVKDSAIAIQNAQKIAAEIKSSGGTTDEKLEAILQKICELVSYNDEAAAASDYDMNAWGIIRVFDDDPETKVVCEGYAKAFQYLCDQVFDSSELTCYTVTGTMDGGTGEGPLSPARA</sequence>
<evidence type="ECO:0000313" key="2">
    <source>
        <dbReference type="Proteomes" id="UP000724149"/>
    </source>
</evidence>
<organism evidence="1 2">
    <name type="scientific">Hydrogenoanaerobacterium saccharovorans</name>
    <dbReference type="NCBI Taxonomy" id="474960"/>
    <lineage>
        <taxon>Bacteria</taxon>
        <taxon>Bacillati</taxon>
        <taxon>Bacillota</taxon>
        <taxon>Clostridia</taxon>
        <taxon>Eubacteriales</taxon>
        <taxon>Oscillospiraceae</taxon>
        <taxon>Hydrogenoanaerobacterium</taxon>
    </lineage>
</organism>
<comment type="caution">
    <text evidence="1">The sequence shown here is derived from an EMBL/GenBank/DDBJ whole genome shotgun (WGS) entry which is preliminary data.</text>
</comment>
<protein>
    <submittedName>
        <fullName evidence="1">Uncharacterized protein</fullName>
    </submittedName>
</protein>